<keyword evidence="2" id="KW-1185">Reference proteome</keyword>
<organism evidence="1 2">
    <name type="scientific">Porphyromonas crevioricanis</name>
    <dbReference type="NCBI Taxonomy" id="393921"/>
    <lineage>
        <taxon>Bacteria</taxon>
        <taxon>Pseudomonadati</taxon>
        <taxon>Bacteroidota</taxon>
        <taxon>Bacteroidia</taxon>
        <taxon>Bacteroidales</taxon>
        <taxon>Porphyromonadaceae</taxon>
        <taxon>Porphyromonas</taxon>
    </lineage>
</organism>
<proteinExistence type="predicted"/>
<dbReference type="KEGG" id="pcre:NCTC12858_00823"/>
<evidence type="ECO:0000313" key="2">
    <source>
        <dbReference type="Proteomes" id="UP000249300"/>
    </source>
</evidence>
<evidence type="ECO:0000313" key="1">
    <source>
        <dbReference type="EMBL" id="SQH72986.1"/>
    </source>
</evidence>
<gene>
    <name evidence="1" type="ORF">NCTC12858_00823</name>
</gene>
<protein>
    <submittedName>
        <fullName evidence="1">Uncharacterized protein</fullName>
    </submittedName>
</protein>
<sequence length="71" mass="8295">MEESNNSQSNTQMSFEEFKKEVEDYLNTKYPNFIEENEELLKRVDSEYYSWVLEGSFTPSQIAEGMLGGLL</sequence>
<dbReference type="AlphaFoldDB" id="A0A2X4PGH5"/>
<dbReference type="Proteomes" id="UP000249300">
    <property type="component" value="Chromosome 1"/>
</dbReference>
<name>A0A2X4PGH5_9PORP</name>
<dbReference type="RefSeq" id="WP_023940083.1">
    <property type="nucleotide sequence ID" value="NZ_LS483447.1"/>
</dbReference>
<dbReference type="EMBL" id="LS483447">
    <property type="protein sequence ID" value="SQH72986.1"/>
    <property type="molecule type" value="Genomic_DNA"/>
</dbReference>
<accession>A0A2X4PGH5</accession>
<reference evidence="1 2" key="1">
    <citation type="submission" date="2018-06" db="EMBL/GenBank/DDBJ databases">
        <authorList>
            <consortium name="Pathogen Informatics"/>
            <person name="Doyle S."/>
        </authorList>
    </citation>
    <scope>NUCLEOTIDE SEQUENCE [LARGE SCALE GENOMIC DNA]</scope>
    <source>
        <strain evidence="1 2">NCTC12858</strain>
    </source>
</reference>